<dbReference type="GO" id="GO:0000287">
    <property type="term" value="F:magnesium ion binding"/>
    <property type="evidence" value="ECO:0007669"/>
    <property type="project" value="InterPro"/>
</dbReference>
<dbReference type="InterPro" id="IPR020810">
    <property type="entry name" value="Enolase_C"/>
</dbReference>
<dbReference type="GO" id="GO:0006096">
    <property type="term" value="P:glycolytic process"/>
    <property type="evidence" value="ECO:0007669"/>
    <property type="project" value="UniProtKB-UniPathway"/>
</dbReference>
<dbReference type="EMBL" id="BARW01025499">
    <property type="protein sequence ID" value="GAJ09269.1"/>
    <property type="molecule type" value="Genomic_DNA"/>
</dbReference>
<dbReference type="Pfam" id="PF00113">
    <property type="entry name" value="Enolase_C"/>
    <property type="match status" value="1"/>
</dbReference>
<evidence type="ECO:0000256" key="7">
    <source>
        <dbReference type="ARBA" id="ARBA00023239"/>
    </source>
</evidence>
<accession>X1TVJ1</accession>
<evidence type="ECO:0000256" key="3">
    <source>
        <dbReference type="ARBA" id="ARBA00009604"/>
    </source>
</evidence>
<evidence type="ECO:0000259" key="8">
    <source>
        <dbReference type="SMART" id="SM01192"/>
    </source>
</evidence>
<protein>
    <recommendedName>
        <fullName evidence="4">phosphopyruvate hydratase</fullName>
        <ecNumber evidence="4">4.2.1.11</ecNumber>
    </recommendedName>
</protein>
<dbReference type="InterPro" id="IPR000941">
    <property type="entry name" value="Enolase"/>
</dbReference>
<comment type="similarity">
    <text evidence="3">Belongs to the enolase family.</text>
</comment>
<dbReference type="InterPro" id="IPR020809">
    <property type="entry name" value="Enolase_CS"/>
</dbReference>
<comment type="caution">
    <text evidence="9">The sequence shown here is derived from an EMBL/GenBank/DDBJ whole genome shotgun (WGS) entry which is preliminary data.</text>
</comment>
<dbReference type="PROSITE" id="PS00164">
    <property type="entry name" value="ENOLASE"/>
    <property type="match status" value="1"/>
</dbReference>
<reference evidence="9" key="1">
    <citation type="journal article" date="2014" name="Front. Microbiol.">
        <title>High frequency of phylogenetically diverse reductive dehalogenase-homologous genes in deep subseafloor sedimentary metagenomes.</title>
        <authorList>
            <person name="Kawai M."/>
            <person name="Futagami T."/>
            <person name="Toyoda A."/>
            <person name="Takaki Y."/>
            <person name="Nishi S."/>
            <person name="Hori S."/>
            <person name="Arai W."/>
            <person name="Tsubouchi T."/>
            <person name="Morono Y."/>
            <person name="Uchiyama I."/>
            <person name="Ito T."/>
            <person name="Fujiyama A."/>
            <person name="Inagaki F."/>
            <person name="Takami H."/>
        </authorList>
    </citation>
    <scope>NUCLEOTIDE SEQUENCE</scope>
    <source>
        <strain evidence="9">Expedition CK06-06</strain>
    </source>
</reference>
<evidence type="ECO:0000256" key="1">
    <source>
        <dbReference type="ARBA" id="ARBA00001946"/>
    </source>
</evidence>
<evidence type="ECO:0000313" key="9">
    <source>
        <dbReference type="EMBL" id="GAJ09269.1"/>
    </source>
</evidence>
<dbReference type="Gene3D" id="3.20.20.120">
    <property type="entry name" value="Enolase-like C-terminal domain"/>
    <property type="match status" value="1"/>
</dbReference>
<evidence type="ECO:0000256" key="5">
    <source>
        <dbReference type="ARBA" id="ARBA00022842"/>
    </source>
</evidence>
<dbReference type="PANTHER" id="PTHR11902:SF1">
    <property type="entry name" value="ENOLASE"/>
    <property type="match status" value="1"/>
</dbReference>
<organism evidence="9">
    <name type="scientific">marine sediment metagenome</name>
    <dbReference type="NCBI Taxonomy" id="412755"/>
    <lineage>
        <taxon>unclassified sequences</taxon>
        <taxon>metagenomes</taxon>
        <taxon>ecological metagenomes</taxon>
    </lineage>
</organism>
<dbReference type="EC" id="4.2.1.11" evidence="4"/>
<sequence>KKNRYLLPVPQINILNGGSHADNNVDIQEFMIVPAGCPSFSEAIRTSAEIFHQLKKILKEKGYNTSVGDEGGFAPNLRSNTEAIEVILESIQKAGYQPARDVFLALDAAASEFYIDGKYVFHKSDGSEKTSEQIVDFYKDLVNAYPIISIEDGCAEDDWEGWTLMTQELGKKIQLVGDDIFVTNLERFQMGIQQGIGNSILIKLNQIGTLSETIQVIDNAHKNDYTTVISLRSSGLKFGLWSGDINRRLGFLTPRKK</sequence>
<keyword evidence="6" id="KW-0324">Glycolysis</keyword>
<dbReference type="AlphaFoldDB" id="X1TVJ1"/>
<keyword evidence="7" id="KW-0456">Lyase</keyword>
<name>X1TVJ1_9ZZZZ</name>
<dbReference type="GO" id="GO:0000015">
    <property type="term" value="C:phosphopyruvate hydratase complex"/>
    <property type="evidence" value="ECO:0007669"/>
    <property type="project" value="InterPro"/>
</dbReference>
<dbReference type="GO" id="GO:0004634">
    <property type="term" value="F:phosphopyruvate hydratase activity"/>
    <property type="evidence" value="ECO:0007669"/>
    <property type="project" value="UniProtKB-EC"/>
</dbReference>
<evidence type="ECO:0000256" key="6">
    <source>
        <dbReference type="ARBA" id="ARBA00023152"/>
    </source>
</evidence>
<comment type="pathway">
    <text evidence="2">Carbohydrate degradation; glycolysis; pyruvate from D-glyceraldehyde 3-phosphate: step 4/5.</text>
</comment>
<feature type="domain" description="Enolase C-terminal TIM barrel" evidence="8">
    <location>
        <begin position="4"/>
        <end position="254"/>
    </location>
</feature>
<dbReference type="InterPro" id="IPR036849">
    <property type="entry name" value="Enolase-like_C_sf"/>
</dbReference>
<comment type="cofactor">
    <cofactor evidence="1">
        <name>Mg(2+)</name>
        <dbReference type="ChEBI" id="CHEBI:18420"/>
    </cofactor>
</comment>
<dbReference type="PRINTS" id="PR00148">
    <property type="entry name" value="ENOLASE"/>
</dbReference>
<keyword evidence="5" id="KW-0460">Magnesium</keyword>
<feature type="non-terminal residue" evidence="9">
    <location>
        <position position="1"/>
    </location>
</feature>
<dbReference type="SUPFAM" id="SSF51604">
    <property type="entry name" value="Enolase C-terminal domain-like"/>
    <property type="match status" value="1"/>
</dbReference>
<evidence type="ECO:0000256" key="2">
    <source>
        <dbReference type="ARBA" id="ARBA00005031"/>
    </source>
</evidence>
<gene>
    <name evidence="9" type="ORF">S12H4_41788</name>
</gene>
<proteinExistence type="inferred from homology"/>
<evidence type="ECO:0000256" key="4">
    <source>
        <dbReference type="ARBA" id="ARBA00012058"/>
    </source>
</evidence>
<dbReference type="UniPathway" id="UPA00109">
    <property type="reaction ID" value="UER00187"/>
</dbReference>
<dbReference type="SMART" id="SM01192">
    <property type="entry name" value="Enolase_C"/>
    <property type="match status" value="1"/>
</dbReference>
<dbReference type="PANTHER" id="PTHR11902">
    <property type="entry name" value="ENOLASE"/>
    <property type="match status" value="1"/>
</dbReference>